<dbReference type="GO" id="GO:0005737">
    <property type="term" value="C:cytoplasm"/>
    <property type="evidence" value="ECO:0007669"/>
    <property type="project" value="TreeGrafter"/>
</dbReference>
<dbReference type="SUPFAM" id="SSF49599">
    <property type="entry name" value="TRAF domain-like"/>
    <property type="match status" value="1"/>
</dbReference>
<dbReference type="AlphaFoldDB" id="V5G4Z8"/>
<dbReference type="PANTHER" id="PTHR45877:SF2">
    <property type="entry name" value="E3 UBIQUITIN-PROTEIN LIGASE SINA-RELATED"/>
    <property type="match status" value="1"/>
</dbReference>
<name>V5G4Z8_ANOGL</name>
<evidence type="ECO:0000313" key="1">
    <source>
        <dbReference type="EMBL" id="JAB65125.1"/>
    </source>
</evidence>
<sequence>MEISSSLNLHNNLKCSVCDNYLNIPPVLTSEDGKVNKCGRCNLKGPYLTNRNSLYESIGSKLNFPCINEQCKERLSWFEVERHEKSCPHRKIPCPFWACRDKDIQMNALNDISHFQTEHPGIMCNDKLTIDLNGIKRHNSFMKVLTVDSLPYLIIVHAVGTGERIWIGVFNFDTTRKDYQIKLYSGKQLRKCIIYKEPVTLYDENKQCLYCLQNLCSIETHKYSKNYSETQKEKFKFYTKVDVLCTKNVLLSEDMHFEISIVPPEVQVPNGTA</sequence>
<dbReference type="Gene3D" id="3.30.40.10">
    <property type="entry name" value="Zinc/RING finger domain, C3HC4 (zinc finger)"/>
    <property type="match status" value="1"/>
</dbReference>
<dbReference type="PANTHER" id="PTHR45877">
    <property type="entry name" value="E3 UBIQUITIN-PROTEIN LIGASE SIAH2"/>
    <property type="match status" value="1"/>
</dbReference>
<organism evidence="1">
    <name type="scientific">Anoplophora glabripennis</name>
    <name type="common">Asian longhorn beetle</name>
    <name type="synonym">Anoplophora nobilis</name>
    <dbReference type="NCBI Taxonomy" id="217634"/>
    <lineage>
        <taxon>Eukaryota</taxon>
        <taxon>Metazoa</taxon>
        <taxon>Ecdysozoa</taxon>
        <taxon>Arthropoda</taxon>
        <taxon>Hexapoda</taxon>
        <taxon>Insecta</taxon>
        <taxon>Pterygota</taxon>
        <taxon>Neoptera</taxon>
        <taxon>Endopterygota</taxon>
        <taxon>Coleoptera</taxon>
        <taxon>Polyphaga</taxon>
        <taxon>Cucujiformia</taxon>
        <taxon>Chrysomeloidea</taxon>
        <taxon>Cerambycidae</taxon>
        <taxon>Lamiinae</taxon>
        <taxon>Lamiini</taxon>
        <taxon>Anoplophora</taxon>
    </lineage>
</organism>
<protein>
    <submittedName>
        <fullName evidence="1">Uncharacterized protein</fullName>
    </submittedName>
</protein>
<dbReference type="GO" id="GO:0043161">
    <property type="term" value="P:proteasome-mediated ubiquitin-dependent protein catabolic process"/>
    <property type="evidence" value="ECO:0007669"/>
    <property type="project" value="TreeGrafter"/>
</dbReference>
<reference evidence="1" key="1">
    <citation type="submission" date="2013-07" db="EMBL/GenBank/DDBJ databases">
        <title>Midgut Transcriptome Profiling of Anoplphora glabripennis, a Lignocellulose Degrading, Wood-Boring Cerambycid.</title>
        <authorList>
            <person name="Scully E.D."/>
            <person name="Hoover K."/>
            <person name="Carlson J.E."/>
            <person name="Tien M."/>
            <person name="Geib S.M."/>
        </authorList>
    </citation>
    <scope>NUCLEOTIDE SEQUENCE</scope>
</reference>
<accession>V5G4Z8</accession>
<dbReference type="GO" id="GO:0061630">
    <property type="term" value="F:ubiquitin protein ligase activity"/>
    <property type="evidence" value="ECO:0007669"/>
    <property type="project" value="TreeGrafter"/>
</dbReference>
<dbReference type="InterPro" id="IPR013083">
    <property type="entry name" value="Znf_RING/FYVE/PHD"/>
</dbReference>
<proteinExistence type="predicted"/>
<dbReference type="GO" id="GO:0031624">
    <property type="term" value="F:ubiquitin conjugating enzyme binding"/>
    <property type="evidence" value="ECO:0007669"/>
    <property type="project" value="TreeGrafter"/>
</dbReference>
<dbReference type="EMBL" id="GALX01003341">
    <property type="protein sequence ID" value="JAB65125.1"/>
    <property type="molecule type" value="Transcribed_RNA"/>
</dbReference>
<dbReference type="InterPro" id="IPR004162">
    <property type="entry name" value="SINA-like_animal"/>
</dbReference>